<accession>A0A512JD88</accession>
<reference evidence="5" key="2">
    <citation type="journal article" date="2019" name="Int. J. Syst. Evol. Microbiol.">
        <title>The Global Catalogue of Microorganisms (GCM) 10K type strain sequencing project: providing services to taxonomists for standard genome sequencing and annotation.</title>
        <authorList>
            <consortium name="The Broad Institute Genomics Platform"/>
            <consortium name="The Broad Institute Genome Sequencing Center for Infectious Disease"/>
            <person name="Wu L."/>
            <person name="Ma J."/>
        </authorList>
    </citation>
    <scope>NUCLEOTIDE SEQUENCE [LARGE SCALE GENOMIC DNA]</scope>
    <source>
        <strain evidence="5">NBRC 107715</strain>
    </source>
</reference>
<evidence type="ECO:0000313" key="3">
    <source>
        <dbReference type="EMBL" id="GLS66138.1"/>
    </source>
</evidence>
<evidence type="ECO:0000313" key="4">
    <source>
        <dbReference type="Proteomes" id="UP000321960"/>
    </source>
</evidence>
<dbReference type="GO" id="GO:0003677">
    <property type="term" value="F:DNA binding"/>
    <property type="evidence" value="ECO:0007669"/>
    <property type="project" value="InterPro"/>
</dbReference>
<reference evidence="3" key="1">
    <citation type="journal article" date="2014" name="Int. J. Syst. Evol. Microbiol.">
        <title>Complete genome of a new Firmicutes species belonging to the dominant human colonic microbiota ('Ruminococcus bicirculans') reveals two chromosomes and a selective capacity to utilize plant glucans.</title>
        <authorList>
            <consortium name="NISC Comparative Sequencing Program"/>
            <person name="Wegmann U."/>
            <person name="Louis P."/>
            <person name="Goesmann A."/>
            <person name="Henrissat B."/>
            <person name="Duncan S.H."/>
            <person name="Flint H.J."/>
        </authorList>
    </citation>
    <scope>NUCLEOTIDE SEQUENCE</scope>
    <source>
        <strain evidence="3">NBRC 107715</strain>
    </source>
</reference>
<protein>
    <recommendedName>
        <fullName evidence="1">HTH luxR-type domain-containing protein</fullName>
    </recommendedName>
</protein>
<keyword evidence="5" id="KW-1185">Reference proteome</keyword>
<reference evidence="3" key="4">
    <citation type="submission" date="2023-01" db="EMBL/GenBank/DDBJ databases">
        <title>Draft genome sequence of Methylobacterium oxalidis strain NBRC 107715.</title>
        <authorList>
            <person name="Sun Q."/>
            <person name="Mori K."/>
        </authorList>
    </citation>
    <scope>NUCLEOTIDE SEQUENCE</scope>
    <source>
        <strain evidence="3">NBRC 107715</strain>
    </source>
</reference>
<dbReference type="EMBL" id="BJZU01000210">
    <property type="protein sequence ID" value="GEP07922.1"/>
    <property type="molecule type" value="Genomic_DNA"/>
</dbReference>
<dbReference type="AlphaFoldDB" id="A0A512JD88"/>
<proteinExistence type="predicted"/>
<dbReference type="OrthoDB" id="7444822at2"/>
<feature type="domain" description="HTH luxR-type" evidence="1">
    <location>
        <begin position="128"/>
        <end position="185"/>
    </location>
</feature>
<evidence type="ECO:0000313" key="5">
    <source>
        <dbReference type="Proteomes" id="UP001156856"/>
    </source>
</evidence>
<dbReference type="SMART" id="SM00421">
    <property type="entry name" value="HTH_LUXR"/>
    <property type="match status" value="1"/>
</dbReference>
<gene>
    <name evidence="3" type="ORF">GCM10007888_45200</name>
    <name evidence="2" type="ORF">MOX02_59600</name>
</gene>
<dbReference type="InterPro" id="IPR036388">
    <property type="entry name" value="WH-like_DNA-bd_sf"/>
</dbReference>
<dbReference type="Gene3D" id="1.10.10.10">
    <property type="entry name" value="Winged helix-like DNA-binding domain superfamily/Winged helix DNA-binding domain"/>
    <property type="match status" value="1"/>
</dbReference>
<comment type="caution">
    <text evidence="2">The sequence shown here is derived from an EMBL/GenBank/DDBJ whole genome shotgun (WGS) entry which is preliminary data.</text>
</comment>
<dbReference type="InterPro" id="IPR016032">
    <property type="entry name" value="Sig_transdc_resp-reg_C-effctor"/>
</dbReference>
<dbReference type="RefSeq" id="WP_147029312.1">
    <property type="nucleotide sequence ID" value="NZ_BJZU01000210.1"/>
</dbReference>
<dbReference type="Proteomes" id="UP001156856">
    <property type="component" value="Unassembled WGS sequence"/>
</dbReference>
<name>A0A512JD88_9HYPH</name>
<dbReference type="SUPFAM" id="SSF46894">
    <property type="entry name" value="C-terminal effector domain of the bipartite response regulators"/>
    <property type="match status" value="1"/>
</dbReference>
<dbReference type="Proteomes" id="UP000321960">
    <property type="component" value="Unassembled WGS sequence"/>
</dbReference>
<sequence>MPLGKPLLDALDSMGYGGLVLDAAGQVIRINTAAAGILKAQINATRTDDELAWSRKALDQLLRAQNNALELDEDGWFAVPQDSARTSRPLIVRAVPVSNEAASGPHRVVMLIDLDVMPRPSAEVLKRIFNLTPSEARLAIEMACGKSPEEAAEMNQVSVSTVRKQLATVFSKTNTHRQAELVALLTRLAILP</sequence>
<organism evidence="2 4">
    <name type="scientific">Methylobacterium oxalidis</name>
    <dbReference type="NCBI Taxonomy" id="944322"/>
    <lineage>
        <taxon>Bacteria</taxon>
        <taxon>Pseudomonadati</taxon>
        <taxon>Pseudomonadota</taxon>
        <taxon>Alphaproteobacteria</taxon>
        <taxon>Hyphomicrobiales</taxon>
        <taxon>Methylobacteriaceae</taxon>
        <taxon>Methylobacterium</taxon>
    </lineage>
</organism>
<dbReference type="EMBL" id="BSPK01000094">
    <property type="protein sequence ID" value="GLS66138.1"/>
    <property type="molecule type" value="Genomic_DNA"/>
</dbReference>
<evidence type="ECO:0000313" key="2">
    <source>
        <dbReference type="EMBL" id="GEP07922.1"/>
    </source>
</evidence>
<reference evidence="2 4" key="3">
    <citation type="submission" date="2019-07" db="EMBL/GenBank/DDBJ databases">
        <title>Whole genome shotgun sequence of Methylobacterium oxalidis NBRC 107715.</title>
        <authorList>
            <person name="Hosoyama A."/>
            <person name="Uohara A."/>
            <person name="Ohji S."/>
            <person name="Ichikawa N."/>
        </authorList>
    </citation>
    <scope>NUCLEOTIDE SEQUENCE [LARGE SCALE GENOMIC DNA]</scope>
    <source>
        <strain evidence="2 4">NBRC 107715</strain>
    </source>
</reference>
<evidence type="ECO:0000259" key="1">
    <source>
        <dbReference type="SMART" id="SM00421"/>
    </source>
</evidence>
<dbReference type="GO" id="GO:0006355">
    <property type="term" value="P:regulation of DNA-templated transcription"/>
    <property type="evidence" value="ECO:0007669"/>
    <property type="project" value="InterPro"/>
</dbReference>
<dbReference type="InterPro" id="IPR000792">
    <property type="entry name" value="Tscrpt_reg_LuxR_C"/>
</dbReference>